<feature type="transmembrane region" description="Helical" evidence="1">
    <location>
        <begin position="72"/>
        <end position="91"/>
    </location>
</feature>
<evidence type="ECO:0000256" key="1">
    <source>
        <dbReference type="SAM" id="Phobius"/>
    </source>
</evidence>
<dbReference type="Proteomes" id="UP000003635">
    <property type="component" value="Unassembled WGS sequence"/>
</dbReference>
<dbReference type="EMBL" id="AAOT01000012">
    <property type="protein sequence ID" value="EAR51443.1"/>
    <property type="molecule type" value="Genomic_DNA"/>
</dbReference>
<keyword evidence="1" id="KW-1133">Transmembrane helix</keyword>
<protein>
    <submittedName>
        <fullName evidence="2">Tryptophan synthase subunit beta</fullName>
        <ecNumber evidence="2">4.2.1.20</ecNumber>
    </submittedName>
</protein>
<organism evidence="2 3">
    <name type="scientific">Oceanicola granulosus (strain ATCC BAA-861 / DSM 15982 / KCTC 12143 / HTCC2516)</name>
    <dbReference type="NCBI Taxonomy" id="314256"/>
    <lineage>
        <taxon>Bacteria</taxon>
        <taxon>Pseudomonadati</taxon>
        <taxon>Pseudomonadota</taxon>
        <taxon>Alphaproteobacteria</taxon>
        <taxon>Rhodobacterales</taxon>
        <taxon>Roseobacteraceae</taxon>
        <taxon>Oceanicola</taxon>
    </lineage>
</organism>
<proteinExistence type="predicted"/>
<evidence type="ECO:0000313" key="3">
    <source>
        <dbReference type="Proteomes" id="UP000003635"/>
    </source>
</evidence>
<dbReference type="OrthoDB" id="5959103at2"/>
<dbReference type="RefSeq" id="WP_007256708.1">
    <property type="nucleotide sequence ID" value="NZ_CH724109.1"/>
</dbReference>
<keyword evidence="2" id="KW-0456">Lyase</keyword>
<dbReference type="GO" id="GO:0004834">
    <property type="term" value="F:tryptophan synthase activity"/>
    <property type="evidence" value="ECO:0007669"/>
    <property type="project" value="UniProtKB-EC"/>
</dbReference>
<keyword evidence="1" id="KW-0812">Transmembrane</keyword>
<gene>
    <name evidence="2" type="ORF">OG2516_17021</name>
</gene>
<keyword evidence="1" id="KW-0472">Membrane</keyword>
<name>Q2CFN9_OCEGH</name>
<dbReference type="STRING" id="314256.OG2516_17021"/>
<feature type="transmembrane region" description="Helical" evidence="1">
    <location>
        <begin position="45"/>
        <end position="66"/>
    </location>
</feature>
<dbReference type="HOGENOM" id="CLU_145985_0_0_5"/>
<keyword evidence="3" id="KW-1185">Reference proteome</keyword>
<dbReference type="eggNOG" id="ENOG5032YAU">
    <property type="taxonomic scope" value="Bacteria"/>
</dbReference>
<evidence type="ECO:0000313" key="2">
    <source>
        <dbReference type="EMBL" id="EAR51443.1"/>
    </source>
</evidence>
<dbReference type="EC" id="4.2.1.20" evidence="2"/>
<accession>Q2CFN9</accession>
<comment type="caution">
    <text evidence="2">The sequence shown here is derived from an EMBL/GenBank/DDBJ whole genome shotgun (WGS) entry which is preliminary data.</text>
</comment>
<sequence length="106" mass="12373">MSHDHDPEREQARLIRQIHALSGDSPRIRAAVDSLFRRRRGWVRIPLGILFILGGIFSILPLLGLWMLPIGLMLLAFDLPALRAVVVSLVIRGRRWVQKLRHRWRR</sequence>
<dbReference type="AlphaFoldDB" id="Q2CFN9"/>
<reference evidence="2 3" key="1">
    <citation type="journal article" date="2010" name="J. Bacteriol.">
        <title>Genome sequences of Oceanicola granulosus HTCC2516(T) and Oceanicola batsensis HTCC2597(TDelta).</title>
        <authorList>
            <person name="Thrash J.C."/>
            <person name="Cho J.C."/>
            <person name="Vergin K.L."/>
            <person name="Giovannoni S.J."/>
        </authorList>
    </citation>
    <scope>NUCLEOTIDE SEQUENCE [LARGE SCALE GENOMIC DNA]</scope>
    <source>
        <strain evidence="3">ATCC BAA-861 / DSM 15982 / KCTC 12143 / HTCC2516</strain>
    </source>
</reference>